<dbReference type="Pfam" id="PF04389">
    <property type="entry name" value="Peptidase_M28"/>
    <property type="match status" value="1"/>
</dbReference>
<proteinExistence type="predicted"/>
<sequence length="278" mass="31343">MDEQEDLFFRRFTEPDSDRYRVLWDFLLESKLSPQRISLSHSQHILLSSHRTLNKGVQPKVLIAHYDCVAGSPGANDNGAAVLELIMTAKMLQQAQISNWYILFTDKEERKQGSTLNSQGSYYVARGFKSIGFDRAHCYIFDACGRGNTLIFSTALEELAKGPLSEAMADRISQTRKLRTYALEVARSLSIRKVQLVPTPFSDDLGFLYAGLTAQTITLLPEDEAQILLQHRQSHGPFPTIPTWQLMNSPQDRRETLTEEGFSMIPAFAFALCASPTF</sequence>
<comment type="caution">
    <text evidence="2">The sequence shown here is derived from an EMBL/GenBank/DDBJ whole genome shotgun (WGS) entry which is preliminary data.</text>
</comment>
<organism evidence="2">
    <name type="scientific">Gracilinema caldarium</name>
    <dbReference type="NCBI Taxonomy" id="215591"/>
    <lineage>
        <taxon>Bacteria</taxon>
        <taxon>Pseudomonadati</taxon>
        <taxon>Spirochaetota</taxon>
        <taxon>Spirochaetia</taxon>
        <taxon>Spirochaetales</taxon>
        <taxon>Breznakiellaceae</taxon>
        <taxon>Gracilinema</taxon>
    </lineage>
</organism>
<dbReference type="EMBL" id="DSVL01000333">
    <property type="protein sequence ID" value="HFH29994.1"/>
    <property type="molecule type" value="Genomic_DNA"/>
</dbReference>
<reference evidence="2" key="1">
    <citation type="journal article" date="2020" name="mSystems">
        <title>Genome- and Community-Level Interaction Insights into Carbon Utilization and Element Cycling Functions of Hydrothermarchaeota in Hydrothermal Sediment.</title>
        <authorList>
            <person name="Zhou Z."/>
            <person name="Liu Y."/>
            <person name="Xu W."/>
            <person name="Pan J."/>
            <person name="Luo Z.H."/>
            <person name="Li M."/>
        </authorList>
    </citation>
    <scope>NUCLEOTIDE SEQUENCE [LARGE SCALE GENOMIC DNA]</scope>
    <source>
        <strain evidence="2">SpSt-503</strain>
    </source>
</reference>
<protein>
    <submittedName>
        <fullName evidence="2">M28 family peptidase</fullName>
    </submittedName>
</protein>
<evidence type="ECO:0000259" key="1">
    <source>
        <dbReference type="Pfam" id="PF04389"/>
    </source>
</evidence>
<dbReference type="Gene3D" id="3.40.630.10">
    <property type="entry name" value="Zn peptidases"/>
    <property type="match status" value="1"/>
</dbReference>
<dbReference type="AlphaFoldDB" id="A0A7C3EE75"/>
<accession>A0A7C3EE75</accession>
<name>A0A7C3EE75_9SPIR</name>
<dbReference type="InterPro" id="IPR007484">
    <property type="entry name" value="Peptidase_M28"/>
</dbReference>
<evidence type="ECO:0000313" key="2">
    <source>
        <dbReference type="EMBL" id="HFH29994.1"/>
    </source>
</evidence>
<feature type="domain" description="Peptidase M28" evidence="1">
    <location>
        <begin position="61"/>
        <end position="174"/>
    </location>
</feature>
<gene>
    <name evidence="2" type="ORF">ENS59_10875</name>
</gene>
<dbReference type="SUPFAM" id="SSF53187">
    <property type="entry name" value="Zn-dependent exopeptidases"/>
    <property type="match status" value="1"/>
</dbReference>